<keyword evidence="7" id="KW-0206">Cytoskeleton</keyword>
<keyword evidence="11" id="KW-1185">Reference proteome</keyword>
<evidence type="ECO:0000256" key="2">
    <source>
        <dbReference type="ARBA" id="ARBA00006260"/>
    </source>
</evidence>
<dbReference type="GO" id="GO:0034314">
    <property type="term" value="P:Arp2/3 complex-mediated actin nucleation"/>
    <property type="evidence" value="ECO:0007669"/>
    <property type="project" value="InterPro"/>
</dbReference>
<dbReference type="InterPro" id="IPR036322">
    <property type="entry name" value="WD40_repeat_dom_sf"/>
</dbReference>
<comment type="caution">
    <text evidence="10">The sequence shown here is derived from an EMBL/GenBank/DDBJ whole genome shotgun (WGS) entry which is preliminary data.</text>
</comment>
<evidence type="ECO:0000256" key="9">
    <source>
        <dbReference type="ARBA" id="ARBA00041789"/>
    </source>
</evidence>
<dbReference type="EMBL" id="JALJOU010000025">
    <property type="protein sequence ID" value="KAK9836336.1"/>
    <property type="molecule type" value="Genomic_DNA"/>
</dbReference>
<dbReference type="Proteomes" id="UP001445335">
    <property type="component" value="Unassembled WGS sequence"/>
</dbReference>
<dbReference type="Gene3D" id="2.130.10.10">
    <property type="entry name" value="YVTN repeat-like/Quinoprotein amine dehydrogenase"/>
    <property type="match status" value="2"/>
</dbReference>
<dbReference type="SUPFAM" id="SSF50978">
    <property type="entry name" value="WD40 repeat-like"/>
    <property type="match status" value="1"/>
</dbReference>
<reference evidence="10 11" key="1">
    <citation type="journal article" date="2024" name="Nat. Commun.">
        <title>Phylogenomics reveals the evolutionary origins of lichenization in chlorophyte algae.</title>
        <authorList>
            <person name="Puginier C."/>
            <person name="Libourel C."/>
            <person name="Otte J."/>
            <person name="Skaloud P."/>
            <person name="Haon M."/>
            <person name="Grisel S."/>
            <person name="Petersen M."/>
            <person name="Berrin J.G."/>
            <person name="Delaux P.M."/>
            <person name="Dal Grande F."/>
            <person name="Keller J."/>
        </authorList>
    </citation>
    <scope>NUCLEOTIDE SEQUENCE [LARGE SCALE GENOMIC DNA]</scope>
    <source>
        <strain evidence="10 11">SAG 245.80</strain>
    </source>
</reference>
<evidence type="ECO:0000256" key="7">
    <source>
        <dbReference type="ARBA" id="ARBA00023212"/>
    </source>
</evidence>
<evidence type="ECO:0000256" key="6">
    <source>
        <dbReference type="ARBA" id="ARBA00023203"/>
    </source>
</evidence>
<evidence type="ECO:0000256" key="1">
    <source>
        <dbReference type="ARBA" id="ARBA00004245"/>
    </source>
</evidence>
<dbReference type="Pfam" id="PF00400">
    <property type="entry name" value="WD40"/>
    <property type="match status" value="3"/>
</dbReference>
<keyword evidence="3" id="KW-0963">Cytoplasm</keyword>
<evidence type="ECO:0000256" key="4">
    <source>
        <dbReference type="ARBA" id="ARBA00022574"/>
    </source>
</evidence>
<dbReference type="InterPro" id="IPR017383">
    <property type="entry name" value="ARPC1"/>
</dbReference>
<dbReference type="GO" id="GO:0051015">
    <property type="term" value="F:actin filament binding"/>
    <property type="evidence" value="ECO:0007669"/>
    <property type="project" value="TreeGrafter"/>
</dbReference>
<keyword evidence="6" id="KW-0009">Actin-binding</keyword>
<gene>
    <name evidence="10" type="ORF">WJX81_006508</name>
</gene>
<proteinExistence type="inferred from homology"/>
<dbReference type="PANTHER" id="PTHR10709">
    <property type="entry name" value="ACTIN-RELATED PROTEIN 2/3 COMPLEX SUBUNIT 1"/>
    <property type="match status" value="1"/>
</dbReference>
<dbReference type="GO" id="GO:0005885">
    <property type="term" value="C:Arp2/3 protein complex"/>
    <property type="evidence" value="ECO:0007669"/>
    <property type="project" value="InterPro"/>
</dbReference>
<keyword evidence="4" id="KW-0853">WD repeat</keyword>
<comment type="similarity">
    <text evidence="2">Belongs to the WD repeat ARPC1 family.</text>
</comment>
<comment type="subcellular location">
    <subcellularLocation>
        <location evidence="1">Cytoplasm</location>
        <location evidence="1">Cytoskeleton</location>
    </subcellularLocation>
</comment>
<dbReference type="PANTHER" id="PTHR10709:SF2">
    <property type="entry name" value="ACTIN-RELATED PROTEIN 2_3 COMPLEX SUBUNIT"/>
    <property type="match status" value="1"/>
</dbReference>
<evidence type="ECO:0000313" key="11">
    <source>
        <dbReference type="Proteomes" id="UP001445335"/>
    </source>
</evidence>
<evidence type="ECO:0000256" key="3">
    <source>
        <dbReference type="ARBA" id="ARBA00022490"/>
    </source>
</evidence>
<dbReference type="AlphaFoldDB" id="A0AAW1RT03"/>
<organism evidence="10 11">
    <name type="scientific">Elliptochloris bilobata</name>
    <dbReference type="NCBI Taxonomy" id="381761"/>
    <lineage>
        <taxon>Eukaryota</taxon>
        <taxon>Viridiplantae</taxon>
        <taxon>Chlorophyta</taxon>
        <taxon>core chlorophytes</taxon>
        <taxon>Trebouxiophyceae</taxon>
        <taxon>Trebouxiophyceae incertae sedis</taxon>
        <taxon>Elliptochloris clade</taxon>
        <taxon>Elliptochloris</taxon>
    </lineage>
</organism>
<evidence type="ECO:0000256" key="8">
    <source>
        <dbReference type="ARBA" id="ARBA00041244"/>
    </source>
</evidence>
<evidence type="ECO:0000256" key="5">
    <source>
        <dbReference type="ARBA" id="ARBA00022737"/>
    </source>
</evidence>
<dbReference type="InterPro" id="IPR015943">
    <property type="entry name" value="WD40/YVTN_repeat-like_dom_sf"/>
</dbReference>
<dbReference type="InterPro" id="IPR001680">
    <property type="entry name" value="WD40_rpt"/>
</dbReference>
<accession>A0AAW1RT03</accession>
<evidence type="ECO:0000313" key="10">
    <source>
        <dbReference type="EMBL" id="KAK9836336.1"/>
    </source>
</evidence>
<dbReference type="SMART" id="SM00320">
    <property type="entry name" value="WD40"/>
    <property type="match status" value="3"/>
</dbReference>
<keyword evidence="5" id="KW-0677">Repeat</keyword>
<sequence length="369" mass="38617">MAFASHKLAAVLSCHAWDSRCARLAICPNNHEVHIYDTPELEHGWVRAAVLAEHGQLVSGLDWHGERLVSCSHDRNAYVWTRGADGQWKPEMVITKLDLAALCVRWSPSSVAAVAWHPGGALLATASSDGRCRIFNARITGVDSALDGGHHPALAASRFGDLLSDIAPGCGWGLACAWSPSGDEVAMACHGAAVAFAGGLNGGPRELYAAAGASQRLRLPGRPARCLVYLSGNMVAAAGAGGDVLLLRRGEGGSWEPLHALHGQPERASAAVAPMRQVSAEFSAKLELFKVSAESKAAARRDGEKANAHSNAVVDLRPLPPGSGLRFSTAGWDGRVVLWDASAEGAAAPTERAEQGAMPCEADTIAAVR</sequence>
<name>A0AAW1RT03_9CHLO</name>
<protein>
    <recommendedName>
        <fullName evidence="8">Arp2/3 complex 41 kDa subunit</fullName>
    </recommendedName>
    <alternativeName>
        <fullName evidence="9">p41-ARC</fullName>
    </alternativeName>
</protein>